<gene>
    <name evidence="2" type="ORF">PENTCL1PPCAC_30053</name>
</gene>
<feature type="transmembrane region" description="Helical" evidence="1">
    <location>
        <begin position="20"/>
        <end position="38"/>
    </location>
</feature>
<evidence type="ECO:0008006" key="4">
    <source>
        <dbReference type="Google" id="ProtNLM"/>
    </source>
</evidence>
<evidence type="ECO:0000256" key="1">
    <source>
        <dbReference type="SAM" id="Phobius"/>
    </source>
</evidence>
<organism evidence="2 3">
    <name type="scientific">Pristionchus entomophagus</name>
    <dbReference type="NCBI Taxonomy" id="358040"/>
    <lineage>
        <taxon>Eukaryota</taxon>
        <taxon>Metazoa</taxon>
        <taxon>Ecdysozoa</taxon>
        <taxon>Nematoda</taxon>
        <taxon>Chromadorea</taxon>
        <taxon>Rhabditida</taxon>
        <taxon>Rhabditina</taxon>
        <taxon>Diplogasteromorpha</taxon>
        <taxon>Diplogasteroidea</taxon>
        <taxon>Neodiplogasteridae</taxon>
        <taxon>Pristionchus</taxon>
    </lineage>
</organism>
<dbReference type="Proteomes" id="UP001432027">
    <property type="component" value="Unassembled WGS sequence"/>
</dbReference>
<evidence type="ECO:0000313" key="2">
    <source>
        <dbReference type="EMBL" id="GMT07879.1"/>
    </source>
</evidence>
<sequence length="153" mass="17084">MQSSIVVYLSAEAQRNYKQHFLFVISSIINMVALFCLIKETPSESSNDSQISAHDTGNCDRDERLHGHSLRANPTLSRVCLLVYGTAVHSRCTTSHSPERLLHLVHLVGRLHLLLLLLSLPDPHPGKRPAPGGSRVETCTKNMQPKMVKLRQL</sequence>
<reference evidence="2" key="1">
    <citation type="submission" date="2023-10" db="EMBL/GenBank/DDBJ databases">
        <title>Genome assembly of Pristionchus species.</title>
        <authorList>
            <person name="Yoshida K."/>
            <person name="Sommer R.J."/>
        </authorList>
    </citation>
    <scope>NUCLEOTIDE SEQUENCE</scope>
    <source>
        <strain evidence="2">RS0144</strain>
    </source>
</reference>
<protein>
    <recommendedName>
        <fullName evidence="4">G protein-coupled receptor</fullName>
    </recommendedName>
</protein>
<name>A0AAV5ULF4_9BILA</name>
<accession>A0AAV5ULF4</accession>
<keyword evidence="1" id="KW-0812">Transmembrane</keyword>
<dbReference type="EMBL" id="BTSX01000006">
    <property type="protein sequence ID" value="GMT07879.1"/>
    <property type="molecule type" value="Genomic_DNA"/>
</dbReference>
<comment type="caution">
    <text evidence="2">The sequence shown here is derived from an EMBL/GenBank/DDBJ whole genome shotgun (WGS) entry which is preliminary data.</text>
</comment>
<keyword evidence="1" id="KW-0472">Membrane</keyword>
<evidence type="ECO:0000313" key="3">
    <source>
        <dbReference type="Proteomes" id="UP001432027"/>
    </source>
</evidence>
<proteinExistence type="predicted"/>
<dbReference type="AlphaFoldDB" id="A0AAV5ULF4"/>
<keyword evidence="1" id="KW-1133">Transmembrane helix</keyword>
<keyword evidence="3" id="KW-1185">Reference proteome</keyword>